<dbReference type="EMBL" id="VAUV01000005">
    <property type="protein sequence ID" value="TLD71392.1"/>
    <property type="molecule type" value="Genomic_DNA"/>
</dbReference>
<evidence type="ECO:0000256" key="1">
    <source>
        <dbReference type="SAM" id="Phobius"/>
    </source>
</evidence>
<feature type="transmembrane region" description="Helical" evidence="1">
    <location>
        <begin position="197"/>
        <end position="214"/>
    </location>
</feature>
<keyword evidence="1" id="KW-0812">Transmembrane</keyword>
<dbReference type="InterPro" id="IPR043130">
    <property type="entry name" value="CDP-OH_PTrfase_TM_dom"/>
</dbReference>
<comment type="caution">
    <text evidence="2">The sequence shown here is derived from an EMBL/GenBank/DDBJ whole genome shotgun (WGS) entry which is preliminary data.</text>
</comment>
<feature type="transmembrane region" description="Helical" evidence="1">
    <location>
        <begin position="154"/>
        <end position="176"/>
    </location>
</feature>
<dbReference type="AlphaFoldDB" id="A0A5R8KGG5"/>
<feature type="transmembrane region" description="Helical" evidence="1">
    <location>
        <begin position="220"/>
        <end position="240"/>
    </location>
</feature>
<dbReference type="RefSeq" id="WP_138085605.1">
    <property type="nucleotide sequence ID" value="NZ_VAUV01000005.1"/>
</dbReference>
<evidence type="ECO:0000313" key="2">
    <source>
        <dbReference type="EMBL" id="TLD71392.1"/>
    </source>
</evidence>
<evidence type="ECO:0000313" key="3">
    <source>
        <dbReference type="Proteomes" id="UP000306196"/>
    </source>
</evidence>
<dbReference type="OrthoDB" id="1034332at2"/>
<keyword evidence="2" id="KW-0808">Transferase</keyword>
<protein>
    <submittedName>
        <fullName evidence="2">CDP-alcohol phosphatidyltransferase family protein</fullName>
    </submittedName>
</protein>
<reference evidence="2 3" key="1">
    <citation type="submission" date="2019-05" db="EMBL/GenBank/DDBJ databases">
        <title>Verrucobacter flavum gen. nov., sp. nov. a new member of the family Verrucomicrobiaceae.</title>
        <authorList>
            <person name="Szuroczki S."/>
            <person name="Abbaszade G."/>
            <person name="Szabo A."/>
            <person name="Felfoldi T."/>
            <person name="Schumann P."/>
            <person name="Boka K."/>
            <person name="Keki Z."/>
            <person name="Toumi M."/>
            <person name="Toth E."/>
        </authorList>
    </citation>
    <scope>NUCLEOTIDE SEQUENCE [LARGE SCALE GENOMIC DNA]</scope>
    <source>
        <strain evidence="2 3">MG-N-17</strain>
    </source>
</reference>
<keyword evidence="1" id="KW-1133">Transmembrane helix</keyword>
<dbReference type="Gene3D" id="1.20.120.1760">
    <property type="match status" value="1"/>
</dbReference>
<proteinExistence type="predicted"/>
<accession>A0A5R8KGG5</accession>
<dbReference type="GO" id="GO:0016740">
    <property type="term" value="F:transferase activity"/>
    <property type="evidence" value="ECO:0007669"/>
    <property type="project" value="UniProtKB-KW"/>
</dbReference>
<organism evidence="2 3">
    <name type="scientific">Phragmitibacter flavus</name>
    <dbReference type="NCBI Taxonomy" id="2576071"/>
    <lineage>
        <taxon>Bacteria</taxon>
        <taxon>Pseudomonadati</taxon>
        <taxon>Verrucomicrobiota</taxon>
        <taxon>Verrucomicrobiia</taxon>
        <taxon>Verrucomicrobiales</taxon>
        <taxon>Verrucomicrobiaceae</taxon>
        <taxon>Phragmitibacter</taxon>
    </lineage>
</organism>
<keyword evidence="1" id="KW-0472">Membrane</keyword>
<gene>
    <name evidence="2" type="ORF">FEM03_07640</name>
</gene>
<feature type="transmembrane region" description="Helical" evidence="1">
    <location>
        <begin position="37"/>
        <end position="56"/>
    </location>
</feature>
<dbReference type="Proteomes" id="UP000306196">
    <property type="component" value="Unassembled WGS sequence"/>
</dbReference>
<sequence>MASDPVEGARRELKTRQAGWAKKLAAFLVKTPITPNIISVISILFAVLGAICFIMIPTAPCQWGGTLLWFGAATCIQLRLLCNLLDGMVAIEGGKKSPTGGLYNEVPDRIADILFLAAAGYTASNHLLHFDIAKPIAEGGCCNFALIGTLSQHVLYGIPLGWLVVALAVTAPYIRVLGGTLTGTQSFIGPMAKQHRMFLLTVACFLSIAELWLWNPGNHGHSVMWFTLLFMAIGTLWTCIRRLNLIARQLNQNPSA</sequence>
<name>A0A5R8KGG5_9BACT</name>
<keyword evidence="3" id="KW-1185">Reference proteome</keyword>